<evidence type="ECO:0000259" key="6">
    <source>
        <dbReference type="Pfam" id="PF00881"/>
    </source>
</evidence>
<dbReference type="Gene3D" id="3.40.109.10">
    <property type="entry name" value="NADH Oxidase"/>
    <property type="match status" value="1"/>
</dbReference>
<sequence>MSKTFDEIIEERHSCRMFPFLFDSAPVSDEIISRIVKRIDLCPNSFGPHSFHTYVVTNRDLIEKITSASGQNWVKSAPLLFVFCSECEDSSWGDRAISLWYIQDAAIAQTYALLAVQEEGLRSCWVGGFDESKVKKILNIPSHFRPVGIQACGYDKKSRVKKYPRVFEDTFTYCK</sequence>
<keyword evidence="4" id="KW-0288">FMN</keyword>
<dbReference type="InterPro" id="IPR029479">
    <property type="entry name" value="Nitroreductase"/>
</dbReference>
<dbReference type="OMA" id="NIPSHFR"/>
<organism evidence="7">
    <name type="scientific">Blastocystis hominis</name>
    <dbReference type="NCBI Taxonomy" id="12968"/>
    <lineage>
        <taxon>Eukaryota</taxon>
        <taxon>Sar</taxon>
        <taxon>Stramenopiles</taxon>
        <taxon>Bigyra</taxon>
        <taxon>Opalozoa</taxon>
        <taxon>Opalinata</taxon>
        <taxon>Blastocystidae</taxon>
        <taxon>Blastocystis</taxon>
    </lineage>
</organism>
<dbReference type="InterPro" id="IPR000415">
    <property type="entry name" value="Nitroreductase-like"/>
</dbReference>
<evidence type="ECO:0000313" key="8">
    <source>
        <dbReference type="Proteomes" id="UP000008312"/>
    </source>
</evidence>
<keyword evidence="3" id="KW-0285">Flavoprotein</keyword>
<reference evidence="7" key="1">
    <citation type="submission" date="2010-02" db="EMBL/GenBank/DDBJ databases">
        <title>Sequencing and annotation of the Blastocystis hominis genome.</title>
        <authorList>
            <person name="Wincker P."/>
        </authorList>
    </citation>
    <scope>NUCLEOTIDE SEQUENCE</scope>
    <source>
        <strain evidence="7">Singapore isolate B</strain>
    </source>
</reference>
<name>D8LY08_BLAHO</name>
<protein>
    <recommendedName>
        <fullName evidence="6">Nitroreductase domain-containing protein</fullName>
    </recommendedName>
</protein>
<dbReference type="GeneID" id="24922245"/>
<dbReference type="AlphaFoldDB" id="D8LY08"/>
<dbReference type="PANTHER" id="PTHR43673:SF2">
    <property type="entry name" value="NITROREDUCTASE"/>
    <property type="match status" value="1"/>
</dbReference>
<evidence type="ECO:0000256" key="2">
    <source>
        <dbReference type="ARBA" id="ARBA00007118"/>
    </source>
</evidence>
<evidence type="ECO:0000256" key="1">
    <source>
        <dbReference type="ARBA" id="ARBA00001917"/>
    </source>
</evidence>
<evidence type="ECO:0000256" key="3">
    <source>
        <dbReference type="ARBA" id="ARBA00022630"/>
    </source>
</evidence>
<dbReference type="EMBL" id="FN668639">
    <property type="protein sequence ID" value="CBK20463.2"/>
    <property type="molecule type" value="Genomic_DNA"/>
</dbReference>
<evidence type="ECO:0000256" key="5">
    <source>
        <dbReference type="ARBA" id="ARBA00023002"/>
    </source>
</evidence>
<dbReference type="InParanoid" id="D8LY08"/>
<dbReference type="PANTHER" id="PTHR43673">
    <property type="entry name" value="NAD(P)H NITROREDUCTASE YDGI-RELATED"/>
    <property type="match status" value="1"/>
</dbReference>
<accession>D8LY08</accession>
<dbReference type="GO" id="GO:0016491">
    <property type="term" value="F:oxidoreductase activity"/>
    <property type="evidence" value="ECO:0007669"/>
    <property type="project" value="UniProtKB-KW"/>
</dbReference>
<dbReference type="Pfam" id="PF00881">
    <property type="entry name" value="Nitroreductase"/>
    <property type="match status" value="1"/>
</dbReference>
<proteinExistence type="inferred from homology"/>
<evidence type="ECO:0000256" key="4">
    <source>
        <dbReference type="ARBA" id="ARBA00022643"/>
    </source>
</evidence>
<gene>
    <name evidence="7" type="ORF">GSBLH_T00006120001</name>
</gene>
<keyword evidence="5" id="KW-0560">Oxidoreductase</keyword>
<feature type="domain" description="Nitroreductase" evidence="6">
    <location>
        <begin position="9"/>
        <end position="154"/>
    </location>
</feature>
<evidence type="ECO:0000313" key="7">
    <source>
        <dbReference type="EMBL" id="CBK20463.2"/>
    </source>
</evidence>
<dbReference type="OrthoDB" id="41362at2759"/>
<dbReference type="Proteomes" id="UP000008312">
    <property type="component" value="Unassembled WGS sequence"/>
</dbReference>
<dbReference type="SUPFAM" id="SSF55469">
    <property type="entry name" value="FMN-dependent nitroreductase-like"/>
    <property type="match status" value="1"/>
</dbReference>
<dbReference type="RefSeq" id="XP_012894511.1">
    <property type="nucleotide sequence ID" value="XM_013039057.1"/>
</dbReference>
<comment type="cofactor">
    <cofactor evidence="1">
        <name>FMN</name>
        <dbReference type="ChEBI" id="CHEBI:58210"/>
    </cofactor>
</comment>
<keyword evidence="8" id="KW-1185">Reference proteome</keyword>
<comment type="similarity">
    <text evidence="2">Belongs to the nitroreductase family.</text>
</comment>